<evidence type="ECO:0000256" key="1">
    <source>
        <dbReference type="ARBA" id="ARBA00022729"/>
    </source>
</evidence>
<feature type="domain" description="SbsA Ig-like" evidence="3">
    <location>
        <begin position="135"/>
        <end position="225"/>
    </location>
</feature>
<dbReference type="SUPFAM" id="SSF69318">
    <property type="entry name" value="Integrin alpha N-terminal domain"/>
    <property type="match status" value="1"/>
</dbReference>
<comment type="caution">
    <text evidence="4">The sequence shown here is derived from an EMBL/GenBank/DDBJ whole genome shotgun (WGS) entry which is preliminary data.</text>
</comment>
<evidence type="ECO:0000313" key="5">
    <source>
        <dbReference type="Proteomes" id="UP001150924"/>
    </source>
</evidence>
<sequence length="627" mass="66666">MFFERSRFYEGKDHSEFDQDSDVMWAGATGPGEVPMAWLPTPQLLGLFDSVIGKTIDGGSMAQKVGLVGFAIHAVSAIAADPEGLADAEADFPWAAAHADDPAVPGNPPSEAEVARRYWQSNWALLHGEPLPRPVLWTFPADGASGHATEAASIETWISIVFPRGLDEAALSAEQFHVVDSAQVEAPIEIDLFYGDSSHVVHVKPTSDLLADEVYVATVDRGADDPRRVAGRLELHVLDRGDGPAAGERRRLLGRARRLRARDPEQQQQRRGERGRGQRDGRSDEHELGRRGGDGRGRVRGRGSSSGAATSGTSAEDAATAGTDAAESGCACASSREAGPLAWLVLVPLLPASPDLTESVAGEEPTRGDSMRATRRSRAWSRPPARGMLVAMRIRLDLLVAGLCWAACGPDTQGETDGSSGTSGGSSSSGAPTDGMSPPWEDLPNDSSDYEECKCPEAGDTQECEVDGQAGAQICEGEPEPEICGLSWSECHVCKPGEPWPCNFDPLRGRRRRMRGRSGVRARALRAAPALPTCERQAFVMSELELHGRATQVELADLDGDGALDLVVLLADDALVEVALGDGAGGFCPAPPISPAWSCRINRWRSPTSTPTDRPIWRSGAGGSPQG</sequence>
<dbReference type="InterPro" id="IPR028994">
    <property type="entry name" value="Integrin_alpha_N"/>
</dbReference>
<feature type="region of interest" description="Disordered" evidence="2">
    <location>
        <begin position="604"/>
        <end position="627"/>
    </location>
</feature>
<feature type="region of interest" description="Disordered" evidence="2">
    <location>
        <begin position="357"/>
        <end position="380"/>
    </location>
</feature>
<dbReference type="RefSeq" id="WP_267778232.1">
    <property type="nucleotide sequence ID" value="NZ_JAPNKE010000002.1"/>
</dbReference>
<dbReference type="AlphaFoldDB" id="A0A9X3F2B1"/>
<name>A0A9X3F2B1_9BACT</name>
<accession>A0A9X3F2B1</accession>
<gene>
    <name evidence="4" type="ORF">OV079_52590</name>
</gene>
<evidence type="ECO:0000313" key="4">
    <source>
        <dbReference type="EMBL" id="MCY1014025.1"/>
    </source>
</evidence>
<dbReference type="Pfam" id="PF13205">
    <property type="entry name" value="Big_5"/>
    <property type="match status" value="1"/>
</dbReference>
<feature type="compositionally biased region" description="Basic and acidic residues" evidence="2">
    <location>
        <begin position="240"/>
        <end position="251"/>
    </location>
</feature>
<proteinExistence type="predicted"/>
<feature type="region of interest" description="Disordered" evidence="2">
    <location>
        <begin position="412"/>
        <end position="454"/>
    </location>
</feature>
<reference evidence="4" key="1">
    <citation type="submission" date="2022-11" db="EMBL/GenBank/DDBJ databases">
        <title>Minimal conservation of predation-associated metabolite biosynthetic gene clusters underscores biosynthetic potential of Myxococcota including descriptions for ten novel species: Archangium lansinium sp. nov., Myxococcus landrumus sp. nov., Nannocystis bai.</title>
        <authorList>
            <person name="Ahearne A."/>
            <person name="Stevens C."/>
            <person name="Phillips K."/>
        </authorList>
    </citation>
    <scope>NUCLEOTIDE SEQUENCE</scope>
    <source>
        <strain evidence="4">Na p29</strain>
    </source>
</reference>
<evidence type="ECO:0000256" key="2">
    <source>
        <dbReference type="SAM" id="MobiDB-lite"/>
    </source>
</evidence>
<feature type="region of interest" description="Disordered" evidence="2">
    <location>
        <begin position="240"/>
        <end position="320"/>
    </location>
</feature>
<feature type="compositionally biased region" description="Basic and acidic residues" evidence="2">
    <location>
        <begin position="261"/>
        <end position="297"/>
    </location>
</feature>
<keyword evidence="5" id="KW-1185">Reference proteome</keyword>
<dbReference type="EMBL" id="JAPNKE010000002">
    <property type="protein sequence ID" value="MCY1014025.1"/>
    <property type="molecule type" value="Genomic_DNA"/>
</dbReference>
<organism evidence="4 5">
    <name type="scientific">Nannocystis pusilla</name>
    <dbReference type="NCBI Taxonomy" id="889268"/>
    <lineage>
        <taxon>Bacteria</taxon>
        <taxon>Pseudomonadati</taxon>
        <taxon>Myxococcota</taxon>
        <taxon>Polyangia</taxon>
        <taxon>Nannocystales</taxon>
        <taxon>Nannocystaceae</taxon>
        <taxon>Nannocystis</taxon>
    </lineage>
</organism>
<feature type="compositionally biased region" description="Low complexity" evidence="2">
    <location>
        <begin position="302"/>
        <end position="320"/>
    </location>
</feature>
<dbReference type="Proteomes" id="UP001150924">
    <property type="component" value="Unassembled WGS sequence"/>
</dbReference>
<keyword evidence="1" id="KW-0732">Signal</keyword>
<dbReference type="InterPro" id="IPR032812">
    <property type="entry name" value="SbsA_Ig"/>
</dbReference>
<protein>
    <submittedName>
        <fullName evidence="4">Ig-like domain-containing protein</fullName>
    </submittedName>
</protein>
<evidence type="ECO:0000259" key="3">
    <source>
        <dbReference type="Pfam" id="PF13205"/>
    </source>
</evidence>